<evidence type="ECO:0000313" key="2">
    <source>
        <dbReference type="EMBL" id="TMV10072.1"/>
    </source>
</evidence>
<organism evidence="2 3">
    <name type="scientific">Ruegeria sediminis</name>
    <dbReference type="NCBI Taxonomy" id="2583820"/>
    <lineage>
        <taxon>Bacteria</taxon>
        <taxon>Pseudomonadati</taxon>
        <taxon>Pseudomonadota</taxon>
        <taxon>Alphaproteobacteria</taxon>
        <taxon>Rhodobacterales</taxon>
        <taxon>Roseobacteraceae</taxon>
        <taxon>Ruegeria</taxon>
    </lineage>
</organism>
<comment type="caution">
    <text evidence="2">The sequence shown here is derived from an EMBL/GenBank/DDBJ whole genome shotgun (WGS) entry which is preliminary data.</text>
</comment>
<accession>A0ABY2X3V2</accession>
<proteinExistence type="predicted"/>
<dbReference type="EMBL" id="VCPD01000001">
    <property type="protein sequence ID" value="TMV10072.1"/>
    <property type="molecule type" value="Genomic_DNA"/>
</dbReference>
<name>A0ABY2X3V2_9RHOB</name>
<dbReference type="Proteomes" id="UP001193035">
    <property type="component" value="Unassembled WGS sequence"/>
</dbReference>
<keyword evidence="3" id="KW-1185">Reference proteome</keyword>
<feature type="compositionally biased region" description="Polar residues" evidence="1">
    <location>
        <begin position="68"/>
        <end position="83"/>
    </location>
</feature>
<reference evidence="2 3" key="1">
    <citation type="submission" date="2019-05" db="EMBL/GenBank/DDBJ databases">
        <title>Ruegeria sp. nov., isolated from tidal flat.</title>
        <authorList>
            <person name="Kim W."/>
        </authorList>
    </citation>
    <scope>NUCLEOTIDE SEQUENCE [LARGE SCALE GENOMIC DNA]</scope>
    <source>
        <strain evidence="2 3">CAU 1488</strain>
    </source>
</reference>
<feature type="region of interest" description="Disordered" evidence="1">
    <location>
        <begin position="26"/>
        <end position="120"/>
    </location>
</feature>
<gene>
    <name evidence="2" type="ORF">FGK63_03145</name>
</gene>
<sequence>MKPELFNTAVAVTAALLLALPGAADQGKGISAHDSLAAEPSAAEETGQHAAHQGGRLAETAEARRYSVTRSSGAPQVTRQWRQTAAKPDEAPARMMRAMPDKRFFNPDNPYAPGPLISDR</sequence>
<protein>
    <submittedName>
        <fullName evidence="2">Uncharacterized protein</fullName>
    </submittedName>
</protein>
<evidence type="ECO:0000256" key="1">
    <source>
        <dbReference type="SAM" id="MobiDB-lite"/>
    </source>
</evidence>
<dbReference type="RefSeq" id="WP_138840130.1">
    <property type="nucleotide sequence ID" value="NZ_VCPD01000001.1"/>
</dbReference>
<evidence type="ECO:0000313" key="3">
    <source>
        <dbReference type="Proteomes" id="UP001193035"/>
    </source>
</evidence>